<feature type="signal peptide" evidence="1">
    <location>
        <begin position="1"/>
        <end position="18"/>
    </location>
</feature>
<dbReference type="PANTHER" id="PTHR42972:SF8">
    <property type="entry name" value="POLYHYDROXYBUTYRATE DEPOLYMERASE"/>
    <property type="match status" value="1"/>
</dbReference>
<dbReference type="EMBL" id="WNKX01000010">
    <property type="protein sequence ID" value="MTW11892.1"/>
    <property type="molecule type" value="Genomic_DNA"/>
</dbReference>
<dbReference type="SUPFAM" id="SSF53474">
    <property type="entry name" value="alpha/beta-Hydrolases"/>
    <property type="match status" value="1"/>
</dbReference>
<proteinExistence type="predicted"/>
<dbReference type="InterPro" id="IPR029058">
    <property type="entry name" value="AB_hydrolase_fold"/>
</dbReference>
<protein>
    <submittedName>
        <fullName evidence="2">PHA-depolymerase-like protein</fullName>
    </submittedName>
</protein>
<dbReference type="OrthoDB" id="505233at2"/>
<name>A0A6L6QHM4_9BURK</name>
<evidence type="ECO:0000313" key="3">
    <source>
        <dbReference type="Proteomes" id="UP000472320"/>
    </source>
</evidence>
<feature type="chain" id="PRO_5026961071" evidence="1">
    <location>
        <begin position="19"/>
        <end position="328"/>
    </location>
</feature>
<dbReference type="RefSeq" id="WP_155454838.1">
    <property type="nucleotide sequence ID" value="NZ_WNKX01000010.1"/>
</dbReference>
<dbReference type="Gene3D" id="3.40.50.1820">
    <property type="entry name" value="alpha/beta hydrolase"/>
    <property type="match status" value="2"/>
</dbReference>
<gene>
    <name evidence="2" type="ORF">GM658_14905</name>
</gene>
<keyword evidence="3" id="KW-1185">Reference proteome</keyword>
<accession>A0A6L6QHM4</accession>
<organism evidence="2 3">
    <name type="scientific">Massilia eburnea</name>
    <dbReference type="NCBI Taxonomy" id="1776165"/>
    <lineage>
        <taxon>Bacteria</taxon>
        <taxon>Pseudomonadati</taxon>
        <taxon>Pseudomonadota</taxon>
        <taxon>Betaproteobacteria</taxon>
        <taxon>Burkholderiales</taxon>
        <taxon>Oxalobacteraceae</taxon>
        <taxon>Telluria group</taxon>
        <taxon>Massilia</taxon>
    </lineage>
</organism>
<dbReference type="Proteomes" id="UP000472320">
    <property type="component" value="Unassembled WGS sequence"/>
</dbReference>
<keyword evidence="1" id="KW-0732">Signal</keyword>
<evidence type="ECO:0000256" key="1">
    <source>
        <dbReference type="SAM" id="SignalP"/>
    </source>
</evidence>
<comment type="caution">
    <text evidence="2">The sequence shown here is derived from an EMBL/GenBank/DDBJ whole genome shotgun (WGS) entry which is preliminary data.</text>
</comment>
<dbReference type="PANTHER" id="PTHR42972">
    <property type="entry name" value="TOL-PAL SYSTEM PROTEIN TOLB"/>
    <property type="match status" value="1"/>
</dbReference>
<dbReference type="AlphaFoldDB" id="A0A6L6QHM4"/>
<sequence length="328" mass="34342">MTIAGCTLALAATAQATAAAAPPPLPAMKTQQVSISGLSSGAFMAVQYEVAYSRSLVGAGIIAGGSYYCAQGNMMAAIGSCKGADVAELAALTRKRAEAGQVDPVSGLATHRVWMFSGTLDKLVPPASMADLAKYYAAFIPASQVEFKSDLAAGHAMPTDGFGNKCDALATPFISNCGFDAAGSLLQWIYGPLKARGDNAAPAGKLQEFDQSEFLPSPTSHGMASTGYVYIPPGCEKGGAGCKLHIALHGCMQDIGNLKDTYALHAGYNAWADTNRIVVLYPQAAALSPMPNPKACWDWWGYDDPDYSVQNGRQLRAIKRMADRLTGA</sequence>
<reference evidence="2 3" key="1">
    <citation type="submission" date="2019-11" db="EMBL/GenBank/DDBJ databases">
        <title>Type strains purchased from KCTC, JCM and DSMZ.</title>
        <authorList>
            <person name="Lu H."/>
        </authorList>
    </citation>
    <scope>NUCLEOTIDE SEQUENCE [LARGE SCALE GENOMIC DNA]</scope>
    <source>
        <strain evidence="2 3">JCM 31587</strain>
    </source>
</reference>
<evidence type="ECO:0000313" key="2">
    <source>
        <dbReference type="EMBL" id="MTW11892.1"/>
    </source>
</evidence>